<name>A0A8M1KV55_CLUHA</name>
<evidence type="ECO:0000313" key="2">
    <source>
        <dbReference type="Proteomes" id="UP000515152"/>
    </source>
</evidence>
<protein>
    <submittedName>
        <fullName evidence="3">Uncharacterized protein LOC122133729</fullName>
    </submittedName>
</protein>
<feature type="region of interest" description="Disordered" evidence="1">
    <location>
        <begin position="54"/>
        <end position="89"/>
    </location>
</feature>
<gene>
    <name evidence="3" type="primary">LOC122133729</name>
</gene>
<accession>A0A8M1KV55</accession>
<dbReference type="Proteomes" id="UP000515152">
    <property type="component" value="Chromosome 18"/>
</dbReference>
<dbReference type="AlphaFoldDB" id="A0A8M1KV55"/>
<keyword evidence="2" id="KW-1185">Reference proteome</keyword>
<proteinExistence type="predicted"/>
<evidence type="ECO:0000256" key="1">
    <source>
        <dbReference type="SAM" id="MobiDB-lite"/>
    </source>
</evidence>
<organism evidence="2 3">
    <name type="scientific">Clupea harengus</name>
    <name type="common">Atlantic herring</name>
    <dbReference type="NCBI Taxonomy" id="7950"/>
    <lineage>
        <taxon>Eukaryota</taxon>
        <taxon>Metazoa</taxon>
        <taxon>Chordata</taxon>
        <taxon>Craniata</taxon>
        <taxon>Vertebrata</taxon>
        <taxon>Euteleostomi</taxon>
        <taxon>Actinopterygii</taxon>
        <taxon>Neopterygii</taxon>
        <taxon>Teleostei</taxon>
        <taxon>Clupei</taxon>
        <taxon>Clupeiformes</taxon>
        <taxon>Clupeoidei</taxon>
        <taxon>Clupeidae</taxon>
        <taxon>Clupea</taxon>
    </lineage>
</organism>
<reference evidence="3" key="1">
    <citation type="submission" date="2025-08" db="UniProtKB">
        <authorList>
            <consortium name="RefSeq"/>
        </authorList>
    </citation>
    <scope>IDENTIFICATION</scope>
</reference>
<dbReference type="KEGG" id="char:122133729"/>
<sequence>MTPELTTHTSQVRSKQIVRVEFQVNSSLPLSDAEFQERLMDQIRRKLQEKGLPADAKLTWKKQPDGQIFHKKNEKKEKKERKRKSKDEF</sequence>
<dbReference type="OrthoDB" id="6369810at2759"/>
<dbReference type="RefSeq" id="XP_042566363.1">
    <property type="nucleotide sequence ID" value="XM_042710429.1"/>
</dbReference>
<feature type="compositionally biased region" description="Basic residues" evidence="1">
    <location>
        <begin position="69"/>
        <end position="89"/>
    </location>
</feature>
<evidence type="ECO:0000313" key="3">
    <source>
        <dbReference type="RefSeq" id="XP_042566363.1"/>
    </source>
</evidence>
<dbReference type="GeneID" id="122133729"/>